<reference evidence="1" key="1">
    <citation type="submission" date="2019-04" db="EMBL/GenBank/DDBJ databases">
        <title>Microbes associate with the intestines of laboratory mice.</title>
        <authorList>
            <person name="Navarre W."/>
            <person name="Wong E."/>
            <person name="Huang K."/>
            <person name="Tropini C."/>
            <person name="Ng K."/>
            <person name="Yu B."/>
        </authorList>
    </citation>
    <scope>NUCLEOTIDE SEQUENCE</scope>
    <source>
        <strain evidence="1">NM01_1-7b</strain>
    </source>
</reference>
<keyword evidence="2" id="KW-1185">Reference proteome</keyword>
<dbReference type="Proteomes" id="UP000304953">
    <property type="component" value="Unassembled WGS sequence"/>
</dbReference>
<proteinExistence type="predicted"/>
<evidence type="ECO:0000313" key="1">
    <source>
        <dbReference type="EMBL" id="TGY95733.1"/>
    </source>
</evidence>
<accession>A0AC61RV58</accession>
<name>A0AC61RV58_9FIRM</name>
<gene>
    <name evidence="1" type="ORF">E5329_13500</name>
</gene>
<comment type="caution">
    <text evidence="1">The sequence shown here is derived from an EMBL/GenBank/DDBJ whole genome shotgun (WGS) entry which is preliminary data.</text>
</comment>
<protein>
    <submittedName>
        <fullName evidence="1">Helix-turn-helix domain-containing protein</fullName>
    </submittedName>
</protein>
<organism evidence="1 2">
    <name type="scientific">Petralouisia muris</name>
    <dbReference type="NCBI Taxonomy" id="3032872"/>
    <lineage>
        <taxon>Bacteria</taxon>
        <taxon>Bacillati</taxon>
        <taxon>Bacillota</taxon>
        <taxon>Clostridia</taxon>
        <taxon>Lachnospirales</taxon>
        <taxon>Lachnospiraceae</taxon>
        <taxon>Petralouisia</taxon>
    </lineage>
</organism>
<evidence type="ECO:0000313" key="2">
    <source>
        <dbReference type="Proteomes" id="UP000304953"/>
    </source>
</evidence>
<sequence length="412" mass="47894">MRKIEQILLSFVQDLLKNNTIPVNCITLPCEDYSWLDFGLRATILENHDHEFIKTYLQQIKPNTIYYLRDTLHCTYTIFRIPDSSKLMICGPVLFEEMSPARLEEVFRKMKIPENQQPVLQGFYLRLTSFPSPTVYNNIFFTLGNYIFGENKYEIILNDFHDIDSWYETYVHYSNMEDSRMNIRMIEERYAIEAQILDAVASGNESKAINIISKLSGRNLPYRLPSSLRDNKDYAIAFNTLLRKTVEQAGVHPIHIDTHSNQNVKLIEQASSKEQCSLVQLQFVRNYCRMVREYTLKDYSLLTQKIITYVSTDLTSDLSLNAMAELLNVNASYLSTLFKREVGIPLTDYVNRQRVEQAKKLLVATELPIKIIAEKSGIPDVYYFSRMFKKRTGCTPKVYREQAGRDGGLHET</sequence>
<dbReference type="EMBL" id="SRYA01000025">
    <property type="protein sequence ID" value="TGY95733.1"/>
    <property type="molecule type" value="Genomic_DNA"/>
</dbReference>